<feature type="region of interest" description="Disordered" evidence="1">
    <location>
        <begin position="78"/>
        <end position="121"/>
    </location>
</feature>
<dbReference type="Pfam" id="PF10824">
    <property type="entry name" value="T7SS_ESX_EspC"/>
    <property type="match status" value="1"/>
</dbReference>
<sequence length="121" mass="12944">MSTTNVDPAALRAAAVHGEEMQAGVGTALSSLNAHHQAVPGQAEGFAFVQDLLRTQKAWHERLNDVRKESGEIARSLRSSADNYEKNDEETANAFTRPAVGSSVSVRPAMQSAARHDSPFG</sequence>
<dbReference type="RefSeq" id="WP_407287124.1">
    <property type="nucleotide sequence ID" value="NZ_CP147982.1"/>
</dbReference>
<evidence type="ECO:0000256" key="1">
    <source>
        <dbReference type="SAM" id="MobiDB-lite"/>
    </source>
</evidence>
<gene>
    <name evidence="2" type="ORF">WAB15_20480</name>
</gene>
<name>A0ABZ2QSR6_9ACTN</name>
<dbReference type="EMBL" id="CP147982">
    <property type="protein sequence ID" value="WXK78183.1"/>
    <property type="molecule type" value="Genomic_DNA"/>
</dbReference>
<evidence type="ECO:0000313" key="2">
    <source>
        <dbReference type="EMBL" id="WXK78183.1"/>
    </source>
</evidence>
<dbReference type="InterPro" id="IPR036689">
    <property type="entry name" value="ESAT-6-like_sf"/>
</dbReference>
<keyword evidence="3" id="KW-1185">Reference proteome</keyword>
<accession>A0ABZ2QSR6</accession>
<dbReference type="InterPro" id="IPR022536">
    <property type="entry name" value="EspC"/>
</dbReference>
<proteinExistence type="predicted"/>
<reference evidence="2 3" key="1">
    <citation type="submission" date="2024-03" db="EMBL/GenBank/DDBJ databases">
        <title>The complete genome of Streptomyces sirii sp.nov.</title>
        <authorList>
            <person name="Zakalyukina Y.V."/>
            <person name="Belik A.R."/>
            <person name="Biryukov M.V."/>
            <person name="Baturina O.A."/>
            <person name="Kabilov M.R."/>
        </authorList>
    </citation>
    <scope>NUCLEOTIDE SEQUENCE [LARGE SCALE GENOMIC DNA]</scope>
    <source>
        <strain evidence="2 3">BP-8</strain>
    </source>
</reference>
<dbReference type="SUPFAM" id="SSF140453">
    <property type="entry name" value="EsxAB dimer-like"/>
    <property type="match status" value="1"/>
</dbReference>
<evidence type="ECO:0000313" key="3">
    <source>
        <dbReference type="Proteomes" id="UP001626628"/>
    </source>
</evidence>
<organism evidence="2 3">
    <name type="scientific">Streptomyces sirii</name>
    <dbReference type="NCBI Taxonomy" id="3127701"/>
    <lineage>
        <taxon>Bacteria</taxon>
        <taxon>Bacillati</taxon>
        <taxon>Actinomycetota</taxon>
        <taxon>Actinomycetes</taxon>
        <taxon>Kitasatosporales</taxon>
        <taxon>Streptomycetaceae</taxon>
        <taxon>Streptomyces</taxon>
    </lineage>
</organism>
<dbReference type="Proteomes" id="UP001626628">
    <property type="component" value="Chromosome"/>
</dbReference>
<protein>
    <submittedName>
        <fullName evidence="2">Type VII secretion target</fullName>
    </submittedName>
</protein>
<dbReference type="Gene3D" id="1.10.287.1060">
    <property type="entry name" value="ESAT-6-like"/>
    <property type="match status" value="1"/>
</dbReference>